<dbReference type="PIRSF" id="PIRSF016184">
    <property type="entry name" value="PhzC_PhzF"/>
    <property type="match status" value="1"/>
</dbReference>
<dbReference type="EMBL" id="JBHLWN010000067">
    <property type="protein sequence ID" value="MFC0213931.1"/>
    <property type="molecule type" value="Genomic_DNA"/>
</dbReference>
<reference evidence="1 2" key="1">
    <citation type="submission" date="2024-09" db="EMBL/GenBank/DDBJ databases">
        <authorList>
            <person name="Sun Q."/>
            <person name="Mori K."/>
        </authorList>
    </citation>
    <scope>NUCLEOTIDE SEQUENCE [LARGE SCALE GENOMIC DNA]</scope>
    <source>
        <strain evidence="1 2">CCM 7759</strain>
    </source>
</reference>
<name>A0ABV6DMS5_9BACL</name>
<evidence type="ECO:0000313" key="2">
    <source>
        <dbReference type="Proteomes" id="UP001589776"/>
    </source>
</evidence>
<evidence type="ECO:0000313" key="1">
    <source>
        <dbReference type="EMBL" id="MFC0213931.1"/>
    </source>
</evidence>
<dbReference type="InterPro" id="IPR003719">
    <property type="entry name" value="Phenazine_PhzF-like"/>
</dbReference>
<dbReference type="PANTHER" id="PTHR13774:SF32">
    <property type="entry name" value="ANTISENSE-ENHANCING SEQUENCE 1"/>
    <property type="match status" value="1"/>
</dbReference>
<comment type="caution">
    <text evidence="1">The sequence shown here is derived from an EMBL/GenBank/DDBJ whole genome shotgun (WGS) entry which is preliminary data.</text>
</comment>
<accession>A0ABV6DMS5</accession>
<gene>
    <name evidence="1" type="ORF">ACFFK0_15980</name>
</gene>
<sequence>MPTIPFSIVDVFAEQRYAGNQLGVFRRAAGLTTEHMQRIAKELNFSETTFILSDEPRDGGYDVRIFTPEREIPFAGHPTLGTAHYIRKNIIGHDVPEVILNLGVGPIPVKWENDGGGLAWMTQKPPGFGTRFTREEIASLFGLEPAQIDERFPVQEVSTGLPSLIVPLRQVSDVQACRVNIERYAEFRPRLQSETLLVFAPGALEPGNDLHARVFVPSLGVPEDPATGSAAGNLAGYLARHRYFGIPDVDLRMEQGYALGRPSLLYLRSRDADDGRVHVQVGGKTFDIANGEWPV</sequence>
<dbReference type="NCBIfam" id="TIGR00654">
    <property type="entry name" value="PhzF_family"/>
    <property type="match status" value="1"/>
</dbReference>
<dbReference type="Pfam" id="PF02567">
    <property type="entry name" value="PhzC-PhzF"/>
    <property type="match status" value="1"/>
</dbReference>
<dbReference type="PANTHER" id="PTHR13774">
    <property type="entry name" value="PHENAZINE BIOSYNTHESIS PROTEIN"/>
    <property type="match status" value="1"/>
</dbReference>
<keyword evidence="2" id="KW-1185">Reference proteome</keyword>
<protein>
    <submittedName>
        <fullName evidence="1">PhzF family phenazine biosynthesis protein</fullName>
    </submittedName>
</protein>
<dbReference type="Gene3D" id="3.10.310.10">
    <property type="entry name" value="Diaminopimelate Epimerase, Chain A, domain 1"/>
    <property type="match status" value="2"/>
</dbReference>
<dbReference type="SUPFAM" id="SSF54506">
    <property type="entry name" value="Diaminopimelate epimerase-like"/>
    <property type="match status" value="1"/>
</dbReference>
<dbReference type="RefSeq" id="WP_377471261.1">
    <property type="nucleotide sequence ID" value="NZ_JBHLWN010000067.1"/>
</dbReference>
<proteinExistence type="predicted"/>
<organism evidence="1 2">
    <name type="scientific">Paenibacillus chartarius</name>
    <dbReference type="NCBI Taxonomy" id="747481"/>
    <lineage>
        <taxon>Bacteria</taxon>
        <taxon>Bacillati</taxon>
        <taxon>Bacillota</taxon>
        <taxon>Bacilli</taxon>
        <taxon>Bacillales</taxon>
        <taxon>Paenibacillaceae</taxon>
        <taxon>Paenibacillus</taxon>
    </lineage>
</organism>
<dbReference type="Proteomes" id="UP001589776">
    <property type="component" value="Unassembled WGS sequence"/>
</dbReference>